<evidence type="ECO:0000256" key="6">
    <source>
        <dbReference type="ARBA" id="ARBA00022989"/>
    </source>
</evidence>
<dbReference type="InterPro" id="IPR000515">
    <property type="entry name" value="MetI-like"/>
</dbReference>
<dbReference type="Gene3D" id="1.10.3720.10">
    <property type="entry name" value="MetI-like"/>
    <property type="match status" value="1"/>
</dbReference>
<dbReference type="PROSITE" id="PS50928">
    <property type="entry name" value="ABC_TM1"/>
    <property type="match status" value="1"/>
</dbReference>
<reference evidence="10" key="1">
    <citation type="journal article" date="2023" name="Int. J. Syst. Evol. Microbiol.">
        <title>&lt;i&gt;Holtiella tumoricola&lt;/i&gt; gen. nov. sp. nov., isolated from a human clinical sample.</title>
        <authorList>
            <person name="Allen-Vercoe E."/>
            <person name="Daigneault M.C."/>
            <person name="Vancuren S.J."/>
            <person name="Cochrane K."/>
            <person name="O'Neal L.L."/>
            <person name="Sankaranarayanan K."/>
            <person name="Lawson P.A."/>
        </authorList>
    </citation>
    <scope>NUCLEOTIDE SEQUENCE</scope>
    <source>
        <strain evidence="10">CC70A</strain>
    </source>
</reference>
<sequence length="226" mass="24222">MNTLLTELAPNVIEYFPELVKAFNETLITVGLSGLIATLIGLPLGILLLITSPKHILENKTLYSILSKTINIFRSIPFVILIAAIVPFTRFVVGTTIGIKGALVPLVVGVAPFIARQVEVALHKVDHGVLEAARAMGSTPLEIIFKVIIPEGLPNIIHAVTISLISLIGFSAMAGTVGGGGLGDFAIRYGYNFFKTDIMVVTVIILLLLVTLIQSLGDFIAHKFTH</sequence>
<dbReference type="PANTHER" id="PTHR30450">
    <property type="entry name" value="ABC TRANSPORTER PERMEASE"/>
    <property type="match status" value="1"/>
</dbReference>
<feature type="transmembrane region" description="Helical" evidence="8">
    <location>
        <begin position="27"/>
        <end position="50"/>
    </location>
</feature>
<keyword evidence="6 8" id="KW-1133">Transmembrane helix</keyword>
<dbReference type="InterPro" id="IPR035906">
    <property type="entry name" value="MetI-like_sf"/>
</dbReference>
<evidence type="ECO:0000256" key="2">
    <source>
        <dbReference type="ARBA" id="ARBA00007069"/>
    </source>
</evidence>
<evidence type="ECO:0000313" key="10">
    <source>
        <dbReference type="EMBL" id="MDA3730963.1"/>
    </source>
</evidence>
<accession>A0AA42DLN8</accession>
<keyword evidence="5 8" id="KW-0812">Transmembrane</keyword>
<evidence type="ECO:0000313" key="11">
    <source>
        <dbReference type="Proteomes" id="UP001169242"/>
    </source>
</evidence>
<feature type="transmembrane region" description="Helical" evidence="8">
    <location>
        <begin position="198"/>
        <end position="221"/>
    </location>
</feature>
<feature type="transmembrane region" description="Helical" evidence="8">
    <location>
        <begin position="71"/>
        <end position="91"/>
    </location>
</feature>
<evidence type="ECO:0000256" key="3">
    <source>
        <dbReference type="ARBA" id="ARBA00022448"/>
    </source>
</evidence>
<dbReference type="FunFam" id="1.10.3720.10:FF:000002">
    <property type="entry name" value="D-methionine ABC transporter permease MetI"/>
    <property type="match status" value="1"/>
</dbReference>
<protein>
    <submittedName>
        <fullName evidence="10">ABC transporter permease</fullName>
    </submittedName>
</protein>
<feature type="domain" description="ABC transmembrane type-1" evidence="9">
    <location>
        <begin position="23"/>
        <end position="217"/>
    </location>
</feature>
<comment type="caution">
    <text evidence="10">The sequence shown here is derived from an EMBL/GenBank/DDBJ whole genome shotgun (WGS) entry which is preliminary data.</text>
</comment>
<proteinExistence type="inferred from homology"/>
<feature type="transmembrane region" description="Helical" evidence="8">
    <location>
        <begin position="97"/>
        <end position="115"/>
    </location>
</feature>
<evidence type="ECO:0000256" key="8">
    <source>
        <dbReference type="RuleBase" id="RU363032"/>
    </source>
</evidence>
<dbReference type="AlphaFoldDB" id="A0AA42DLN8"/>
<dbReference type="Pfam" id="PF00528">
    <property type="entry name" value="BPD_transp_1"/>
    <property type="match status" value="1"/>
</dbReference>
<dbReference type="GO" id="GO:0005886">
    <property type="term" value="C:plasma membrane"/>
    <property type="evidence" value="ECO:0007669"/>
    <property type="project" value="UniProtKB-SubCell"/>
</dbReference>
<keyword evidence="7 8" id="KW-0472">Membrane</keyword>
<dbReference type="SUPFAM" id="SSF161098">
    <property type="entry name" value="MetI-like"/>
    <property type="match status" value="1"/>
</dbReference>
<dbReference type="RefSeq" id="WP_271011441.1">
    <property type="nucleotide sequence ID" value="NZ_JAQIFT010000020.1"/>
</dbReference>
<feature type="transmembrane region" description="Helical" evidence="8">
    <location>
        <begin position="156"/>
        <end position="178"/>
    </location>
</feature>
<evidence type="ECO:0000256" key="1">
    <source>
        <dbReference type="ARBA" id="ARBA00004651"/>
    </source>
</evidence>
<evidence type="ECO:0000256" key="5">
    <source>
        <dbReference type="ARBA" id="ARBA00022692"/>
    </source>
</evidence>
<name>A0AA42DLN8_9FIRM</name>
<dbReference type="Proteomes" id="UP001169242">
    <property type="component" value="Unassembled WGS sequence"/>
</dbReference>
<gene>
    <name evidence="10" type="ORF">PBV87_05545</name>
</gene>
<comment type="subcellular location">
    <subcellularLocation>
        <location evidence="1 8">Cell membrane</location>
        <topology evidence="1 8">Multi-pass membrane protein</topology>
    </subcellularLocation>
</comment>
<keyword evidence="3 8" id="KW-0813">Transport</keyword>
<dbReference type="EMBL" id="JAQIFT010000020">
    <property type="protein sequence ID" value="MDA3730963.1"/>
    <property type="molecule type" value="Genomic_DNA"/>
</dbReference>
<dbReference type="CDD" id="cd06261">
    <property type="entry name" value="TM_PBP2"/>
    <property type="match status" value="1"/>
</dbReference>
<keyword evidence="11" id="KW-1185">Reference proteome</keyword>
<dbReference type="GO" id="GO:0048473">
    <property type="term" value="P:D-methionine transmembrane transport"/>
    <property type="evidence" value="ECO:0007669"/>
    <property type="project" value="TreeGrafter"/>
</dbReference>
<evidence type="ECO:0000256" key="7">
    <source>
        <dbReference type="ARBA" id="ARBA00023136"/>
    </source>
</evidence>
<evidence type="ECO:0000256" key="4">
    <source>
        <dbReference type="ARBA" id="ARBA00022475"/>
    </source>
</evidence>
<dbReference type="InterPro" id="IPR051322">
    <property type="entry name" value="AA_ABC_Transporter_Permease"/>
</dbReference>
<keyword evidence="4" id="KW-1003">Cell membrane</keyword>
<dbReference type="PANTHER" id="PTHR30450:SF1">
    <property type="entry name" value="D-METHIONINE TRANSPORT SYSTEM PERMEASE PROTEIN METI-RELATED"/>
    <property type="match status" value="1"/>
</dbReference>
<evidence type="ECO:0000259" key="9">
    <source>
        <dbReference type="PROSITE" id="PS50928"/>
    </source>
</evidence>
<comment type="similarity">
    <text evidence="2">Belongs to the binding-protein-dependent transport system permease family. CysTW subfamily.</text>
</comment>
<organism evidence="10 11">
    <name type="scientific">Holtiella tumoricola</name>
    <dbReference type="NCBI Taxonomy" id="3018743"/>
    <lineage>
        <taxon>Bacteria</taxon>
        <taxon>Bacillati</taxon>
        <taxon>Bacillota</taxon>
        <taxon>Clostridia</taxon>
        <taxon>Lachnospirales</taxon>
        <taxon>Cellulosilyticaceae</taxon>
        <taxon>Holtiella</taxon>
    </lineage>
</organism>
<dbReference type="NCBIfam" id="NF008049">
    <property type="entry name" value="PRK10782.1"/>
    <property type="match status" value="1"/>
</dbReference>